<dbReference type="GO" id="GO:0016779">
    <property type="term" value="F:nucleotidyltransferase activity"/>
    <property type="evidence" value="ECO:0007669"/>
    <property type="project" value="UniProtKB-KW"/>
</dbReference>
<gene>
    <name evidence="2" type="ORF">H2C83_00665</name>
</gene>
<proteinExistence type="predicted"/>
<evidence type="ECO:0000313" key="3">
    <source>
        <dbReference type="Proteomes" id="UP000538292"/>
    </source>
</evidence>
<dbReference type="Proteomes" id="UP000538292">
    <property type="component" value="Unassembled WGS sequence"/>
</dbReference>
<dbReference type="Pfam" id="PF00899">
    <property type="entry name" value="ThiF"/>
    <property type="match status" value="1"/>
</dbReference>
<name>A0A7W1XPF2_9BACL</name>
<evidence type="ECO:0000259" key="1">
    <source>
        <dbReference type="Pfam" id="PF00899"/>
    </source>
</evidence>
<reference evidence="2 3" key="1">
    <citation type="submission" date="2020-07" db="EMBL/GenBank/DDBJ databases">
        <title>Thermoactinomyces phylogeny.</title>
        <authorList>
            <person name="Dunlap C."/>
        </authorList>
    </citation>
    <scope>NUCLEOTIDE SEQUENCE [LARGE SCALE GENOMIC DNA]</scope>
    <source>
        <strain evidence="2 3">AMNI-1</strain>
    </source>
</reference>
<evidence type="ECO:0000313" key="2">
    <source>
        <dbReference type="EMBL" id="MBA4600858.1"/>
    </source>
</evidence>
<dbReference type="InterPro" id="IPR035985">
    <property type="entry name" value="Ubiquitin-activating_enz"/>
</dbReference>
<organism evidence="2 3">
    <name type="scientific">Thermoactinomyces mirandus</name>
    <dbReference type="NCBI Taxonomy" id="2756294"/>
    <lineage>
        <taxon>Bacteria</taxon>
        <taxon>Bacillati</taxon>
        <taxon>Bacillota</taxon>
        <taxon>Bacilli</taxon>
        <taxon>Bacillales</taxon>
        <taxon>Thermoactinomycetaceae</taxon>
        <taxon>Thermoactinomyces</taxon>
    </lineage>
</organism>
<sequence>MIKIFYKLADRIQVIVLDDQRVFLVDDGIMELEGCTKGQVKVLQLLKQGYPEEKICKLLSDSERKELFSFLNEQNLLRRNFTNEFEGEIVEKQIYFLDDFGSNPNQLQKNLSEVTVVVLGVGGIGSVVLQHLVSAGVQKFILIDGDIVQKSNLNRQFLYCQSDVGRKKVEAARDRLLQINPNCEVNTFGIFVDSQDSLQMLKDFSIDFLINAADQPFNLSRIINNFCIKHRIPWISAGVGRYSGTWGPLLVPFQTVCMNCFERDEEERMGQLEKRLRRLCTASLQASFGPTNTVISALLAKDVILYLAIKHEPTSFGRRCIVDFEKFQLETSESTVQKTCDCWKGGTTERNARAYLRD</sequence>
<dbReference type="InterPro" id="IPR000594">
    <property type="entry name" value="ThiF_NAD_FAD-bd"/>
</dbReference>
<dbReference type="InterPro" id="IPR045886">
    <property type="entry name" value="ThiF/MoeB/HesA"/>
</dbReference>
<dbReference type="PANTHER" id="PTHR10953:SF102">
    <property type="entry name" value="ADENYLYLTRANSFERASE AND SULFURTRANSFERASE MOCS3"/>
    <property type="match status" value="1"/>
</dbReference>
<feature type="domain" description="THIF-type NAD/FAD binding fold" evidence="1">
    <location>
        <begin position="105"/>
        <end position="342"/>
    </location>
</feature>
<accession>A0A7W1XPF2</accession>
<dbReference type="Gene3D" id="3.40.50.720">
    <property type="entry name" value="NAD(P)-binding Rossmann-like Domain"/>
    <property type="match status" value="1"/>
</dbReference>
<dbReference type="PANTHER" id="PTHR10953">
    <property type="entry name" value="UBIQUITIN-ACTIVATING ENZYME E1"/>
    <property type="match status" value="1"/>
</dbReference>
<keyword evidence="2" id="KW-0548">Nucleotidyltransferase</keyword>
<keyword evidence="3" id="KW-1185">Reference proteome</keyword>
<dbReference type="SUPFAM" id="SSF69572">
    <property type="entry name" value="Activating enzymes of the ubiquitin-like proteins"/>
    <property type="match status" value="1"/>
</dbReference>
<dbReference type="EMBL" id="JACEOL010000002">
    <property type="protein sequence ID" value="MBA4600858.1"/>
    <property type="molecule type" value="Genomic_DNA"/>
</dbReference>
<dbReference type="GO" id="GO:0008641">
    <property type="term" value="F:ubiquitin-like modifier activating enzyme activity"/>
    <property type="evidence" value="ECO:0007669"/>
    <property type="project" value="InterPro"/>
</dbReference>
<dbReference type="AlphaFoldDB" id="A0A7W1XPF2"/>
<dbReference type="GO" id="GO:0004792">
    <property type="term" value="F:thiosulfate-cyanide sulfurtransferase activity"/>
    <property type="evidence" value="ECO:0007669"/>
    <property type="project" value="TreeGrafter"/>
</dbReference>
<protein>
    <submittedName>
        <fullName evidence="2">ThiF family adenylyltransferase</fullName>
    </submittedName>
</protein>
<comment type="caution">
    <text evidence="2">The sequence shown here is derived from an EMBL/GenBank/DDBJ whole genome shotgun (WGS) entry which is preliminary data.</text>
</comment>
<dbReference type="GO" id="GO:0005737">
    <property type="term" value="C:cytoplasm"/>
    <property type="evidence" value="ECO:0007669"/>
    <property type="project" value="TreeGrafter"/>
</dbReference>
<dbReference type="RefSeq" id="WP_181736761.1">
    <property type="nucleotide sequence ID" value="NZ_JACEOL010000002.1"/>
</dbReference>
<keyword evidence="2" id="KW-0808">Transferase</keyword>